<dbReference type="PANTHER" id="PTHR45655">
    <property type="entry name" value="GUANYLATE CYCLASE SOLUBLE SUBUNIT BETA-2"/>
    <property type="match status" value="1"/>
</dbReference>
<dbReference type="InterPro" id="IPR038158">
    <property type="entry name" value="H-NOX_domain_sf"/>
</dbReference>
<dbReference type="STRING" id="670155.SAMN04488001_2413"/>
<proteinExistence type="predicted"/>
<name>A0A1H2Z2C0_9RHOB</name>
<dbReference type="InterPro" id="IPR011644">
    <property type="entry name" value="Heme_NO-bd"/>
</dbReference>
<keyword evidence="3" id="KW-1185">Reference proteome</keyword>
<evidence type="ECO:0000313" key="2">
    <source>
        <dbReference type="EMBL" id="SDX11582.1"/>
    </source>
</evidence>
<dbReference type="AlphaFoldDB" id="A0A1H2Z2C0"/>
<feature type="domain" description="Heme NO-binding" evidence="1">
    <location>
        <begin position="2"/>
        <end position="156"/>
    </location>
</feature>
<dbReference type="Proteomes" id="UP000199441">
    <property type="component" value="Unassembled WGS sequence"/>
</dbReference>
<reference evidence="3" key="1">
    <citation type="submission" date="2016-10" db="EMBL/GenBank/DDBJ databases">
        <authorList>
            <person name="Varghese N."/>
            <person name="Submissions S."/>
        </authorList>
    </citation>
    <scope>NUCLEOTIDE SEQUENCE [LARGE SCALE GENOMIC DNA]</scope>
    <source>
        <strain evidence="3">DSM 26922</strain>
    </source>
</reference>
<organism evidence="2 3">
    <name type="scientific">Litoreibacter albidus</name>
    <dbReference type="NCBI Taxonomy" id="670155"/>
    <lineage>
        <taxon>Bacteria</taxon>
        <taxon>Pseudomonadati</taxon>
        <taxon>Pseudomonadota</taxon>
        <taxon>Alphaproteobacteria</taxon>
        <taxon>Rhodobacterales</taxon>
        <taxon>Roseobacteraceae</taxon>
        <taxon>Litoreibacter</taxon>
    </lineage>
</organism>
<evidence type="ECO:0000313" key="3">
    <source>
        <dbReference type="Proteomes" id="UP000199441"/>
    </source>
</evidence>
<protein>
    <submittedName>
        <fullName evidence="2">Haem-NO-binding</fullName>
    </submittedName>
</protein>
<dbReference type="InterPro" id="IPR024096">
    <property type="entry name" value="NO_sig/Golgi_transp_ligand-bd"/>
</dbReference>
<sequence length="200" mass="22205">MYGLVHRALQCFAQDIYGEELWLKVVDDAGLQLREYEAMLMYPDDQLESVLAALSTHLGRTVAQVSEDVGAYLVTHDRMEPVRRLLRFGGTTFEEFVLSLDDLHDRVKLALPDLDLPQLEVDVHSHTSFSVVLYTRQPGFGAVLLGILRAMGDDYGALVVLNLARATRDGKAAEWVTVELFEADFSSGRDFGLIAETGAS</sequence>
<dbReference type="EMBL" id="FNOI01000004">
    <property type="protein sequence ID" value="SDX11582.1"/>
    <property type="molecule type" value="Genomic_DNA"/>
</dbReference>
<dbReference type="GO" id="GO:0020037">
    <property type="term" value="F:heme binding"/>
    <property type="evidence" value="ECO:0007669"/>
    <property type="project" value="InterPro"/>
</dbReference>
<dbReference type="Gene3D" id="3.90.1520.10">
    <property type="entry name" value="H-NOX domain"/>
    <property type="match status" value="1"/>
</dbReference>
<dbReference type="OrthoDB" id="981203at2"/>
<gene>
    <name evidence="2" type="ORF">SAMN04488001_2413</name>
</gene>
<evidence type="ECO:0000259" key="1">
    <source>
        <dbReference type="Pfam" id="PF07700"/>
    </source>
</evidence>
<dbReference type="SUPFAM" id="SSF111126">
    <property type="entry name" value="Ligand-binding domain in the NO signalling and Golgi transport"/>
    <property type="match status" value="1"/>
</dbReference>
<dbReference type="PANTHER" id="PTHR45655:SF13">
    <property type="entry name" value="SOLUBLE GUANYLATE CYCLASE GCY-32-RELATED"/>
    <property type="match status" value="1"/>
</dbReference>
<accession>A0A1H2Z2C0</accession>
<dbReference type="RefSeq" id="WP_089947187.1">
    <property type="nucleotide sequence ID" value="NZ_FNOI01000004.1"/>
</dbReference>
<dbReference type="Pfam" id="PF07700">
    <property type="entry name" value="HNOB"/>
    <property type="match status" value="1"/>
</dbReference>